<evidence type="ECO:0000256" key="1">
    <source>
        <dbReference type="SAM" id="Phobius"/>
    </source>
</evidence>
<dbReference type="Proteomes" id="UP000191931">
    <property type="component" value="Unassembled WGS sequence"/>
</dbReference>
<dbReference type="AlphaFoldDB" id="A0A1W1H5H3"/>
<dbReference type="EMBL" id="FWEV01000010">
    <property type="protein sequence ID" value="SLM27702.1"/>
    <property type="molecule type" value="Genomic_DNA"/>
</dbReference>
<keyword evidence="1" id="KW-1133">Transmembrane helix</keyword>
<dbReference type="OrthoDB" id="5297564at2"/>
<proteinExistence type="predicted"/>
<accession>A0A1W1H5H3</accession>
<evidence type="ECO:0000313" key="2">
    <source>
        <dbReference type="EMBL" id="SLM27702.1"/>
    </source>
</evidence>
<protein>
    <submittedName>
        <fullName evidence="2">Uncharacterized protein</fullName>
    </submittedName>
</protein>
<keyword evidence="1" id="KW-0812">Transmembrane</keyword>
<keyword evidence="1" id="KW-0472">Membrane</keyword>
<name>A0A1W1H5H3_9BACT</name>
<keyword evidence="3" id="KW-1185">Reference proteome</keyword>
<evidence type="ECO:0000313" key="3">
    <source>
        <dbReference type="Proteomes" id="UP000191931"/>
    </source>
</evidence>
<reference evidence="2 3" key="1">
    <citation type="submission" date="2017-03" db="EMBL/GenBank/DDBJ databases">
        <authorList>
            <person name="Afonso C.L."/>
            <person name="Miller P.J."/>
            <person name="Scott M.A."/>
            <person name="Spackman E."/>
            <person name="Goraichik I."/>
            <person name="Dimitrov K.M."/>
            <person name="Suarez D.L."/>
            <person name="Swayne D.E."/>
        </authorList>
    </citation>
    <scope>NUCLEOTIDE SEQUENCE [LARGE SCALE GENOMIC DNA]</scope>
    <source>
        <strain evidence="2">PRJEB14757</strain>
    </source>
</reference>
<dbReference type="RefSeq" id="WP_080804166.1">
    <property type="nucleotide sequence ID" value="NZ_LT828545.1"/>
</dbReference>
<gene>
    <name evidence="2" type="ORF">MTBBW1_1070018</name>
</gene>
<sequence>MKNNIATHFLITCNVVLIIIIATASTLSAGAWTMEKGKSYHRFAANYFFADNEFDQNGDSRNMPSNGEFKDFNLNYYMEYGIVDKLSILTSFYYKEITKEDNYFKYETTGTGDFDLGLRYQLYAGNLGVFSIQGILKIPELYDEKDALSLGNGQYDYEARLMYGRSLWSIMPVYINLESAYRWRAEEPSDEFRYLVEIGSDIGKKLYTRIKLDGLISAGNGKNHFDNYGNPTATFEYDLTKIDLTLGCKVSDKMGLEFGYTAALWGESTAKGDTWTLALSFQP</sequence>
<dbReference type="STRING" id="1246637.MTBBW1_1070018"/>
<feature type="transmembrane region" description="Helical" evidence="1">
    <location>
        <begin position="6"/>
        <end position="32"/>
    </location>
</feature>
<organism evidence="2 3">
    <name type="scientific">Desulfamplus magnetovallimortis</name>
    <dbReference type="NCBI Taxonomy" id="1246637"/>
    <lineage>
        <taxon>Bacteria</taxon>
        <taxon>Pseudomonadati</taxon>
        <taxon>Thermodesulfobacteriota</taxon>
        <taxon>Desulfobacteria</taxon>
        <taxon>Desulfobacterales</taxon>
        <taxon>Desulfobacteraceae</taxon>
        <taxon>Desulfamplus</taxon>
    </lineage>
</organism>